<keyword evidence="2" id="KW-0732">Signal</keyword>
<dbReference type="EMBL" id="CP136896">
    <property type="protein sequence ID" value="WOL14648.1"/>
    <property type="molecule type" value="Genomic_DNA"/>
</dbReference>
<dbReference type="AlphaFoldDB" id="A0AAQ3KX73"/>
<dbReference type="PANTHER" id="PTHR12398">
    <property type="entry name" value="PROTEIN PHOSPHATASE INHIBITOR"/>
    <property type="match status" value="1"/>
</dbReference>
<organism evidence="3 4">
    <name type="scientific">Canna indica</name>
    <name type="common">Indian-shot</name>
    <dbReference type="NCBI Taxonomy" id="4628"/>
    <lineage>
        <taxon>Eukaryota</taxon>
        <taxon>Viridiplantae</taxon>
        <taxon>Streptophyta</taxon>
        <taxon>Embryophyta</taxon>
        <taxon>Tracheophyta</taxon>
        <taxon>Spermatophyta</taxon>
        <taxon>Magnoliopsida</taxon>
        <taxon>Liliopsida</taxon>
        <taxon>Zingiberales</taxon>
        <taxon>Cannaceae</taxon>
        <taxon>Canna</taxon>
    </lineage>
</organism>
<proteinExistence type="predicted"/>
<evidence type="ECO:0008006" key="5">
    <source>
        <dbReference type="Google" id="ProtNLM"/>
    </source>
</evidence>
<protein>
    <recommendedName>
        <fullName evidence="5">Protein phosphatase inhibitor 2</fullName>
    </recommendedName>
</protein>
<feature type="chain" id="PRO_5042822490" description="Protein phosphatase inhibitor 2" evidence="2">
    <location>
        <begin position="20"/>
        <end position="241"/>
    </location>
</feature>
<name>A0AAQ3KX73_9LILI</name>
<dbReference type="InterPro" id="IPR007062">
    <property type="entry name" value="PPI-2"/>
</dbReference>
<reference evidence="3 4" key="1">
    <citation type="submission" date="2023-10" db="EMBL/GenBank/DDBJ databases">
        <title>Chromosome-scale genome assembly provides insights into flower coloration mechanisms of Canna indica.</title>
        <authorList>
            <person name="Li C."/>
        </authorList>
    </citation>
    <scope>NUCLEOTIDE SEQUENCE [LARGE SCALE GENOMIC DNA]</scope>
    <source>
        <tissue evidence="3">Flower</tissue>
    </source>
</reference>
<feature type="compositionally biased region" description="Acidic residues" evidence="1">
    <location>
        <begin position="147"/>
        <end position="162"/>
    </location>
</feature>
<feature type="region of interest" description="Disordered" evidence="1">
    <location>
        <begin position="134"/>
        <end position="162"/>
    </location>
</feature>
<sequence>MPLRIFVLFSLILYPLSLPAPPPAQPFSRSLLRLRPTNWSPRRIAVVYCKLSFLVDSEDRYLESMRKGRVRWDEANLDEIEATKPVRQKITEPKTPFHSMIDDDGSLSPRRAFDECLDNSAHAEALITALNDVASSSRSSNGGWTSSEDETDAMEQDDDSEVDAGRVSFEEHRKAHYNEFRKVKELLQAGSLVDEDDEDNSRPQNNKRRSKTSSNEVNESESSKTGSSMLNEQNYGTSSSM</sequence>
<dbReference type="Pfam" id="PF04979">
    <property type="entry name" value="IPP-2"/>
    <property type="match status" value="1"/>
</dbReference>
<evidence type="ECO:0000256" key="1">
    <source>
        <dbReference type="SAM" id="MobiDB-lite"/>
    </source>
</evidence>
<feature type="compositionally biased region" description="Low complexity" evidence="1">
    <location>
        <begin position="135"/>
        <end position="146"/>
    </location>
</feature>
<dbReference type="GO" id="GO:0009966">
    <property type="term" value="P:regulation of signal transduction"/>
    <property type="evidence" value="ECO:0007669"/>
    <property type="project" value="InterPro"/>
</dbReference>
<evidence type="ECO:0000313" key="4">
    <source>
        <dbReference type="Proteomes" id="UP001327560"/>
    </source>
</evidence>
<accession>A0AAQ3KX73</accession>
<feature type="region of interest" description="Disordered" evidence="1">
    <location>
        <begin position="189"/>
        <end position="241"/>
    </location>
</feature>
<dbReference type="Proteomes" id="UP001327560">
    <property type="component" value="Chromosome 7"/>
</dbReference>
<dbReference type="GO" id="GO:0004864">
    <property type="term" value="F:protein phosphatase inhibitor activity"/>
    <property type="evidence" value="ECO:0007669"/>
    <property type="project" value="InterPro"/>
</dbReference>
<evidence type="ECO:0000313" key="3">
    <source>
        <dbReference type="EMBL" id="WOL14648.1"/>
    </source>
</evidence>
<feature type="signal peptide" evidence="2">
    <location>
        <begin position="1"/>
        <end position="19"/>
    </location>
</feature>
<dbReference type="PANTHER" id="PTHR12398:SF20">
    <property type="entry name" value="PROTEIN PHOSPHATASE 1 REGULATORY INHIBITOR SUBUNIT 2"/>
    <property type="match status" value="1"/>
</dbReference>
<feature type="compositionally biased region" description="Polar residues" evidence="1">
    <location>
        <begin position="226"/>
        <end position="241"/>
    </location>
</feature>
<keyword evidence="4" id="KW-1185">Reference proteome</keyword>
<gene>
    <name evidence="3" type="ORF">Cni_G23429</name>
</gene>
<evidence type="ECO:0000256" key="2">
    <source>
        <dbReference type="SAM" id="SignalP"/>
    </source>
</evidence>